<dbReference type="PROSITE" id="PS51704">
    <property type="entry name" value="GP_PDE"/>
    <property type="match status" value="1"/>
</dbReference>
<dbReference type="Proteomes" id="UP000682739">
    <property type="component" value="Chromosome"/>
</dbReference>
<dbReference type="AlphaFoldDB" id="A0A975D997"/>
<evidence type="ECO:0000259" key="1">
    <source>
        <dbReference type="PROSITE" id="PS51704"/>
    </source>
</evidence>
<proteinExistence type="predicted"/>
<dbReference type="SUPFAM" id="SSF51695">
    <property type="entry name" value="PLC-like phosphodiesterases"/>
    <property type="match status" value="1"/>
</dbReference>
<dbReference type="Gene3D" id="3.20.20.190">
    <property type="entry name" value="Phosphatidylinositol (PI) phosphodiesterase"/>
    <property type="match status" value="1"/>
</dbReference>
<accession>A0A975D997</accession>
<dbReference type="GO" id="GO:0008081">
    <property type="term" value="F:phosphoric diester hydrolase activity"/>
    <property type="evidence" value="ECO:0007669"/>
    <property type="project" value="InterPro"/>
</dbReference>
<evidence type="ECO:0000313" key="3">
    <source>
        <dbReference type="Proteomes" id="UP000682739"/>
    </source>
</evidence>
<dbReference type="PANTHER" id="PTHR46211:SF1">
    <property type="entry name" value="GLYCEROPHOSPHODIESTER PHOSPHODIESTERASE, CYTOPLASMIC"/>
    <property type="match status" value="1"/>
</dbReference>
<protein>
    <recommendedName>
        <fullName evidence="1">GP-PDE domain-containing protein</fullName>
    </recommendedName>
</protein>
<dbReference type="PANTHER" id="PTHR46211">
    <property type="entry name" value="GLYCEROPHOSPHORYL DIESTER PHOSPHODIESTERASE"/>
    <property type="match status" value="1"/>
</dbReference>
<reference evidence="2" key="1">
    <citation type="submission" date="2021-03" db="EMBL/GenBank/DDBJ databases">
        <title>Description of Psychrosphaera ytuae sp. nov. isolated from deep sea sediment of South China Sea.</title>
        <authorList>
            <person name="Zhang J."/>
            <person name="Xu X.-D."/>
        </authorList>
    </citation>
    <scope>NUCLEOTIDE SEQUENCE</scope>
    <source>
        <strain evidence="2">MTZ26</strain>
    </source>
</reference>
<dbReference type="Pfam" id="PF03009">
    <property type="entry name" value="GDPD"/>
    <property type="match status" value="1"/>
</dbReference>
<dbReference type="KEGG" id="psym:J1N51_07815"/>
<dbReference type="RefSeq" id="WP_208830083.1">
    <property type="nucleotide sequence ID" value="NZ_CP072110.1"/>
</dbReference>
<keyword evidence="3" id="KW-1185">Reference proteome</keyword>
<evidence type="ECO:0000313" key="2">
    <source>
        <dbReference type="EMBL" id="QTH62688.1"/>
    </source>
</evidence>
<gene>
    <name evidence="2" type="ORF">J1N51_07815</name>
</gene>
<organism evidence="2 3">
    <name type="scientific">Psychrosphaera ytuae</name>
    <dbReference type="NCBI Taxonomy" id="2820710"/>
    <lineage>
        <taxon>Bacteria</taxon>
        <taxon>Pseudomonadati</taxon>
        <taxon>Pseudomonadota</taxon>
        <taxon>Gammaproteobacteria</taxon>
        <taxon>Alteromonadales</taxon>
        <taxon>Pseudoalteromonadaceae</taxon>
        <taxon>Psychrosphaera</taxon>
    </lineage>
</organism>
<dbReference type="InterPro" id="IPR017946">
    <property type="entry name" value="PLC-like_Pdiesterase_TIM-brl"/>
</dbReference>
<name>A0A975D997_9GAMM</name>
<dbReference type="GO" id="GO:0006629">
    <property type="term" value="P:lipid metabolic process"/>
    <property type="evidence" value="ECO:0007669"/>
    <property type="project" value="InterPro"/>
</dbReference>
<dbReference type="EMBL" id="CP072110">
    <property type="protein sequence ID" value="QTH62688.1"/>
    <property type="molecule type" value="Genomic_DNA"/>
</dbReference>
<dbReference type="InterPro" id="IPR030395">
    <property type="entry name" value="GP_PDE_dom"/>
</dbReference>
<sequence>MLIFAHRGESALHPENSKVALSHCNDEGMDGLEIDLFETESDFVVFHDRWLTRLLNIDKKVSDLTEYDLDAIKGNDGESIPNLAWLIEYCAPYKFTLNIEIKGLKSVTRFEQALMSLCEKFSFDRRRLLISSFNHRYLQTISKHLPDLKLGLLLAINPIDISTLLNDFPIYSVHLDMDCIDESIINDIHEQNKKVFVFTVDHADEISWLFRAGVDGIFANHPRQAHNIVNQLKLG</sequence>
<feature type="domain" description="GP-PDE" evidence="1">
    <location>
        <begin position="1"/>
        <end position="229"/>
    </location>
</feature>